<dbReference type="EMBL" id="JACBZD010000002">
    <property type="protein sequence ID" value="NYI08279.1"/>
    <property type="molecule type" value="Genomic_DNA"/>
</dbReference>
<protein>
    <recommendedName>
        <fullName evidence="4">Secreted protein</fullName>
    </recommendedName>
</protein>
<dbReference type="Proteomes" id="UP000567795">
    <property type="component" value="Unassembled WGS sequence"/>
</dbReference>
<evidence type="ECO:0000313" key="3">
    <source>
        <dbReference type="Proteomes" id="UP000567795"/>
    </source>
</evidence>
<gene>
    <name evidence="2" type="ORF">FHU37_005308</name>
</gene>
<feature type="compositionally biased region" description="Low complexity" evidence="1">
    <location>
        <begin position="456"/>
        <end position="465"/>
    </location>
</feature>
<keyword evidence="3" id="KW-1185">Reference proteome</keyword>
<organism evidence="2 3">
    <name type="scientific">Allostreptomyces psammosilenae</name>
    <dbReference type="NCBI Taxonomy" id="1892865"/>
    <lineage>
        <taxon>Bacteria</taxon>
        <taxon>Bacillati</taxon>
        <taxon>Actinomycetota</taxon>
        <taxon>Actinomycetes</taxon>
        <taxon>Kitasatosporales</taxon>
        <taxon>Streptomycetaceae</taxon>
        <taxon>Allostreptomyces</taxon>
    </lineage>
</organism>
<feature type="region of interest" description="Disordered" evidence="1">
    <location>
        <begin position="369"/>
        <end position="430"/>
    </location>
</feature>
<evidence type="ECO:0008006" key="4">
    <source>
        <dbReference type="Google" id="ProtNLM"/>
    </source>
</evidence>
<feature type="region of interest" description="Disordered" evidence="1">
    <location>
        <begin position="1"/>
        <end position="36"/>
    </location>
</feature>
<feature type="region of interest" description="Disordered" evidence="1">
    <location>
        <begin position="446"/>
        <end position="465"/>
    </location>
</feature>
<dbReference type="AlphaFoldDB" id="A0A853A1M9"/>
<comment type="caution">
    <text evidence="2">The sequence shown here is derived from an EMBL/GenBank/DDBJ whole genome shotgun (WGS) entry which is preliminary data.</text>
</comment>
<sequence>MDATHDGAPGPDRASGPAPAARARLTGLRGPVPPADHDARTIAALAANPGCRRRALLDAAGVDKAAVAHHLGRPAPFGRSPFAISRGIAFERRLTADDCAELLATVTERLDGSPAPAHQRDVHALGAGSAEERLERTRLALEKVAGAGASGGWTLLEHPMLTLSVGGTPARLEPDAVLVGPDGGWTVVEVKSFPVLDGSADPVKVGAAARQAAVYALALQEAAEELGLPADPVRPRVVLVCPEGFGSRPTASVVDLRRQIAVTRRQLRRMASLEETAAALPPEVTFDLRPNRAGRPTRDPEDLERSLAAVAADYTPDCLAACELSFHCRHEARACGAPGALGRGARGELSGLGGLDDLLRIADEAVTGRADAGRAEEEQTVAGPGAAPSHAERPNAGPADAERPDAERPDAERAGAIAGATAPAAAPPDAWAIDRVRRAARLRSAALFLPAPPHAGPGAADRGGR</sequence>
<proteinExistence type="predicted"/>
<evidence type="ECO:0000256" key="1">
    <source>
        <dbReference type="SAM" id="MobiDB-lite"/>
    </source>
</evidence>
<feature type="compositionally biased region" description="Basic and acidic residues" evidence="1">
    <location>
        <begin position="400"/>
        <end position="413"/>
    </location>
</feature>
<dbReference type="RefSeq" id="WP_179817122.1">
    <property type="nucleotide sequence ID" value="NZ_JACBZD010000002.1"/>
</dbReference>
<name>A0A853A1M9_9ACTN</name>
<reference evidence="2 3" key="1">
    <citation type="submission" date="2020-07" db="EMBL/GenBank/DDBJ databases">
        <title>Sequencing the genomes of 1000 actinobacteria strains.</title>
        <authorList>
            <person name="Klenk H.-P."/>
        </authorList>
    </citation>
    <scope>NUCLEOTIDE SEQUENCE [LARGE SCALE GENOMIC DNA]</scope>
    <source>
        <strain evidence="2 3">DSM 42178</strain>
    </source>
</reference>
<feature type="compositionally biased region" description="Low complexity" evidence="1">
    <location>
        <begin position="1"/>
        <end position="24"/>
    </location>
</feature>
<feature type="compositionally biased region" description="Low complexity" evidence="1">
    <location>
        <begin position="414"/>
        <end position="430"/>
    </location>
</feature>
<evidence type="ECO:0000313" key="2">
    <source>
        <dbReference type="EMBL" id="NYI08279.1"/>
    </source>
</evidence>
<accession>A0A853A1M9</accession>